<evidence type="ECO:0000313" key="2">
    <source>
        <dbReference type="Proteomes" id="UP000260655"/>
    </source>
</evidence>
<name>A0A3E4GQA3_9FIRM</name>
<proteinExistence type="predicted"/>
<evidence type="ECO:0008006" key="3">
    <source>
        <dbReference type="Google" id="ProtNLM"/>
    </source>
</evidence>
<reference evidence="1 2" key="1">
    <citation type="submission" date="2018-08" db="EMBL/GenBank/DDBJ databases">
        <title>A genome reference for cultivated species of the human gut microbiota.</title>
        <authorList>
            <person name="Zou Y."/>
            <person name="Xue W."/>
            <person name="Luo G."/>
        </authorList>
    </citation>
    <scope>NUCLEOTIDE SEQUENCE [LARGE SCALE GENOMIC DNA]</scope>
    <source>
        <strain evidence="1 2">TM07-19</strain>
    </source>
</reference>
<evidence type="ECO:0000313" key="1">
    <source>
        <dbReference type="EMBL" id="RGJ23540.1"/>
    </source>
</evidence>
<gene>
    <name evidence="1" type="ORF">DXD67_08670</name>
</gene>
<dbReference type="Proteomes" id="UP000260655">
    <property type="component" value="Unassembled WGS sequence"/>
</dbReference>
<dbReference type="RefSeq" id="WP_117557630.1">
    <property type="nucleotide sequence ID" value="NZ_QSOV01000007.1"/>
</dbReference>
<sequence>MAKLQPISNITFSQNLLQPWGKTWLDTVSSTVGKAKNANCFDRKQAMDFGKALDPIVGDAIAQMLGGIPVKAPLSQNALLPPVADCVEVGDTRIIGGVRPQNFDMAYRPDGVRIAYDSKTLNDAKSIKKNWQNMINDIAAEATTLHTRFRYALALFLVVIPEQALNGSQAEGIIHTLERMNERFGVDEENHKAESIALVVWDAVTGRISNTIPDINSSLRIEKYAQRIEEVYTSRYKGLPPHN</sequence>
<dbReference type="EMBL" id="QSOV01000007">
    <property type="protein sequence ID" value="RGJ23540.1"/>
    <property type="molecule type" value="Genomic_DNA"/>
</dbReference>
<accession>A0A3E4GQA3</accession>
<dbReference type="AlphaFoldDB" id="A0A3E4GQA3"/>
<organism evidence="1 2">
    <name type="scientific">Coprococcus comes</name>
    <dbReference type="NCBI Taxonomy" id="410072"/>
    <lineage>
        <taxon>Bacteria</taxon>
        <taxon>Bacillati</taxon>
        <taxon>Bacillota</taxon>
        <taxon>Clostridia</taxon>
        <taxon>Lachnospirales</taxon>
        <taxon>Lachnospiraceae</taxon>
        <taxon>Coprococcus</taxon>
    </lineage>
</organism>
<protein>
    <recommendedName>
        <fullName evidence="3">Restriction endonuclease</fullName>
    </recommendedName>
</protein>
<comment type="caution">
    <text evidence="1">The sequence shown here is derived from an EMBL/GenBank/DDBJ whole genome shotgun (WGS) entry which is preliminary data.</text>
</comment>